<feature type="compositionally biased region" description="Basic and acidic residues" evidence="1">
    <location>
        <begin position="62"/>
        <end position="76"/>
    </location>
</feature>
<evidence type="ECO:0000256" key="1">
    <source>
        <dbReference type="SAM" id="MobiDB-lite"/>
    </source>
</evidence>
<keyword evidence="4" id="KW-1185">Reference proteome</keyword>
<feature type="compositionally biased region" description="Basic and acidic residues" evidence="1">
    <location>
        <begin position="174"/>
        <end position="194"/>
    </location>
</feature>
<feature type="compositionally biased region" description="Acidic residues" evidence="1">
    <location>
        <begin position="47"/>
        <end position="61"/>
    </location>
</feature>
<feature type="compositionally biased region" description="Basic and acidic residues" evidence="1">
    <location>
        <begin position="490"/>
        <end position="516"/>
    </location>
</feature>
<protein>
    <recommendedName>
        <fullName evidence="2">DUF1989 domain-containing protein</fullName>
    </recommendedName>
</protein>
<feature type="region of interest" description="Disordered" evidence="1">
    <location>
        <begin position="474"/>
        <end position="596"/>
    </location>
</feature>
<dbReference type="PANTHER" id="PTHR31527">
    <property type="entry name" value="RE64534P"/>
    <property type="match status" value="1"/>
</dbReference>
<dbReference type="OrthoDB" id="504708at2759"/>
<proteinExistence type="predicted"/>
<dbReference type="AlphaFoldDB" id="A0A6A5KRP9"/>
<evidence type="ECO:0000313" key="3">
    <source>
        <dbReference type="EMBL" id="KAF1838837.1"/>
    </source>
</evidence>
<evidence type="ECO:0000313" key="4">
    <source>
        <dbReference type="Proteomes" id="UP000800040"/>
    </source>
</evidence>
<organism evidence="3 4">
    <name type="scientific">Decorospora gaudefroyi</name>
    <dbReference type="NCBI Taxonomy" id="184978"/>
    <lineage>
        <taxon>Eukaryota</taxon>
        <taxon>Fungi</taxon>
        <taxon>Dikarya</taxon>
        <taxon>Ascomycota</taxon>
        <taxon>Pezizomycotina</taxon>
        <taxon>Dothideomycetes</taxon>
        <taxon>Pleosporomycetidae</taxon>
        <taxon>Pleosporales</taxon>
        <taxon>Pleosporineae</taxon>
        <taxon>Pleosporaceae</taxon>
        <taxon>Decorospora</taxon>
    </lineage>
</organism>
<dbReference type="EMBL" id="ML975249">
    <property type="protein sequence ID" value="KAF1838837.1"/>
    <property type="molecule type" value="Genomic_DNA"/>
</dbReference>
<reference evidence="3" key="1">
    <citation type="submission" date="2020-01" db="EMBL/GenBank/DDBJ databases">
        <authorList>
            <consortium name="DOE Joint Genome Institute"/>
            <person name="Haridas S."/>
            <person name="Albert R."/>
            <person name="Binder M."/>
            <person name="Bloem J."/>
            <person name="Labutti K."/>
            <person name="Salamov A."/>
            <person name="Andreopoulos B."/>
            <person name="Baker S.E."/>
            <person name="Barry K."/>
            <person name="Bills G."/>
            <person name="Bluhm B.H."/>
            <person name="Cannon C."/>
            <person name="Castanera R."/>
            <person name="Culley D.E."/>
            <person name="Daum C."/>
            <person name="Ezra D."/>
            <person name="Gonzalez J.B."/>
            <person name="Henrissat B."/>
            <person name="Kuo A."/>
            <person name="Liang C."/>
            <person name="Lipzen A."/>
            <person name="Lutzoni F."/>
            <person name="Magnuson J."/>
            <person name="Mondo S."/>
            <person name="Nolan M."/>
            <person name="Ohm R."/>
            <person name="Pangilinan J."/>
            <person name="Park H.-J."/>
            <person name="Ramirez L."/>
            <person name="Alfaro M."/>
            <person name="Sun H."/>
            <person name="Tritt A."/>
            <person name="Yoshinaga Y."/>
            <person name="Zwiers L.-H."/>
            <person name="Turgeon B.G."/>
            <person name="Goodwin S.B."/>
            <person name="Spatafora J.W."/>
            <person name="Crous P.W."/>
            <person name="Grigoriev I.V."/>
        </authorList>
    </citation>
    <scope>NUCLEOTIDE SEQUENCE</scope>
    <source>
        <strain evidence="3">P77</strain>
    </source>
</reference>
<dbReference type="InterPro" id="IPR018959">
    <property type="entry name" value="DUF1989"/>
</dbReference>
<feature type="compositionally biased region" description="Polar residues" evidence="1">
    <location>
        <begin position="141"/>
        <end position="155"/>
    </location>
</feature>
<sequence>MSGELQTIPARHGVATFVPRGRSIKVINTYGKQVVSMWAFALGAPPEEGDDEDGEGKEMDEEQVKKEAEGLKKAVEEGGGNEAEASSKRDETGPTEEEQGKGQESQSTEKAEDSKQDAEDPPEQAPDAPDAPDNGEKADSNESTEPASKQPNKRTWASYLPSIPYRNKGGSNKQEAEQKPSAEQEKKQNEENTKKWSSYLPTGKSFSSYVPNVEVPDSKSVVSAFKSSHYRDPNKSYAEQLYDFSKTPVGAGTMAAATGSGYASSVYAAYSAYALSHPSSSSQPPMEYLSFPHTRAASHKLAPEVGDELLTNLRNPIVTLIEDTSPGAHDTLTAACDANQYAALNVDKPVEHGSCAENLVLALNEINENAGLKGPKAVGADITVNIAPTPLHLFMNAPLKAEGTSQSDGAGTKGVTLRVDEPKGQKRCFVRFRAERDIVIVFSACPMDVGKQNGGRCMAANFMVENVQEGEDLASSISSGKAKKAPKKLNQKEKVEEKKEDSKQEDEGKKQEEQKRKNVPKKLNQKDKAEEEKQEESTEQNVEEKEPTRRESAAPNAQEKEEKKDDGSTSEEPKAKKKPKKLQVRGQGASTPKQSS</sequence>
<feature type="domain" description="DUF1989" evidence="2">
    <location>
        <begin position="284"/>
        <end position="408"/>
    </location>
</feature>
<dbReference type="Pfam" id="PF09347">
    <property type="entry name" value="DUF1989"/>
    <property type="match status" value="1"/>
</dbReference>
<name>A0A6A5KRP9_9PLEO</name>
<feature type="region of interest" description="Disordered" evidence="1">
    <location>
        <begin position="43"/>
        <end position="200"/>
    </location>
</feature>
<dbReference type="Proteomes" id="UP000800040">
    <property type="component" value="Unassembled WGS sequence"/>
</dbReference>
<evidence type="ECO:0000259" key="2">
    <source>
        <dbReference type="Pfam" id="PF09347"/>
    </source>
</evidence>
<feature type="compositionally biased region" description="Basic and acidic residues" evidence="1">
    <location>
        <begin position="542"/>
        <end position="574"/>
    </location>
</feature>
<feature type="compositionally biased region" description="Basic and acidic residues" evidence="1">
    <location>
        <begin position="107"/>
        <end position="118"/>
    </location>
</feature>
<accession>A0A6A5KRP9</accession>
<dbReference type="PANTHER" id="PTHR31527:SF0">
    <property type="entry name" value="RE64534P"/>
    <property type="match status" value="1"/>
</dbReference>
<gene>
    <name evidence="3" type="ORF">BDW02DRAFT_541120</name>
</gene>